<keyword evidence="2" id="KW-0808">Transferase</keyword>
<keyword evidence="2" id="KW-0328">Glycosyltransferase</keyword>
<keyword evidence="1" id="KW-0812">Transmembrane</keyword>
<dbReference type="Pfam" id="PF05024">
    <property type="entry name" value="Gpi1"/>
    <property type="match status" value="1"/>
</dbReference>
<gene>
    <name evidence="2" type="ORF">L798_02139</name>
</gene>
<dbReference type="PANTHER" id="PTHR21329">
    <property type="entry name" value="PHOSPHATIDYLINOSITOL N-ACETYLGLUCOSAMINYLTRANSFERASE SUBUNIT Q-RELATED"/>
    <property type="match status" value="1"/>
</dbReference>
<feature type="transmembrane region" description="Helical" evidence="1">
    <location>
        <begin position="12"/>
        <end position="32"/>
    </location>
</feature>
<dbReference type="EMBL" id="KK852478">
    <property type="protein sequence ID" value="KDR22985.1"/>
    <property type="molecule type" value="Genomic_DNA"/>
</dbReference>
<dbReference type="STRING" id="136037.A0A067RQR3"/>
<dbReference type="GO" id="GO:0005783">
    <property type="term" value="C:endoplasmic reticulum"/>
    <property type="evidence" value="ECO:0007669"/>
    <property type="project" value="TreeGrafter"/>
</dbReference>
<evidence type="ECO:0000313" key="3">
    <source>
        <dbReference type="Proteomes" id="UP000027135"/>
    </source>
</evidence>
<dbReference type="GO" id="GO:0016757">
    <property type="term" value="F:glycosyltransferase activity"/>
    <property type="evidence" value="ECO:0007669"/>
    <property type="project" value="UniProtKB-KW"/>
</dbReference>
<dbReference type="InterPro" id="IPR007720">
    <property type="entry name" value="PigQ/GPI1"/>
</dbReference>
<proteinExistence type="predicted"/>
<evidence type="ECO:0000256" key="1">
    <source>
        <dbReference type="SAM" id="Phobius"/>
    </source>
</evidence>
<sequence length="231" mass="26360">MLGQFFLYHINVWWTFLVVAKPVLEVAFHIFLCLGRLGLTFQASILVDLLELVSFHIYCIYVYAARLYSLQVSGLVALWRLFLGRKHNPLRGRVDSCQYSSHQLFVGTLAFTILLFLLPTTLMYYIVFTTLRLVVVGLEGLLTRVRYILQCLPLYVSTLWLLQSTIVSSTVHLTVQCRETQGPLLLSVQPVPGSWWNTVQYCIPELVHSPPRVNWGNLIGNLVSGKLIYPS</sequence>
<keyword evidence="1" id="KW-1133">Transmembrane helix</keyword>
<dbReference type="eggNOG" id="KOG1183">
    <property type="taxonomic scope" value="Eukaryota"/>
</dbReference>
<organism evidence="2 3">
    <name type="scientific">Zootermopsis nevadensis</name>
    <name type="common">Dampwood termite</name>
    <dbReference type="NCBI Taxonomy" id="136037"/>
    <lineage>
        <taxon>Eukaryota</taxon>
        <taxon>Metazoa</taxon>
        <taxon>Ecdysozoa</taxon>
        <taxon>Arthropoda</taxon>
        <taxon>Hexapoda</taxon>
        <taxon>Insecta</taxon>
        <taxon>Pterygota</taxon>
        <taxon>Neoptera</taxon>
        <taxon>Polyneoptera</taxon>
        <taxon>Dictyoptera</taxon>
        <taxon>Blattodea</taxon>
        <taxon>Blattoidea</taxon>
        <taxon>Termitoidae</taxon>
        <taxon>Termopsidae</taxon>
        <taxon>Zootermopsis</taxon>
    </lineage>
</organism>
<keyword evidence="1" id="KW-0472">Membrane</keyword>
<feature type="transmembrane region" description="Helical" evidence="1">
    <location>
        <begin position="104"/>
        <end position="127"/>
    </location>
</feature>
<dbReference type="OMA" id="LEVAFHI"/>
<dbReference type="GO" id="GO:0006506">
    <property type="term" value="P:GPI anchor biosynthetic process"/>
    <property type="evidence" value="ECO:0007669"/>
    <property type="project" value="InterPro"/>
</dbReference>
<name>A0A067RQR3_ZOONE</name>
<accession>A0A067RQR3</accession>
<feature type="transmembrane region" description="Helical" evidence="1">
    <location>
        <begin position="39"/>
        <end position="58"/>
    </location>
</feature>
<dbReference type="PANTHER" id="PTHR21329:SF3">
    <property type="entry name" value="PHOSPHATIDYLINOSITOL N-ACETYLGLUCOSAMINYLTRANSFERASE SUBUNIT Q"/>
    <property type="match status" value="1"/>
</dbReference>
<keyword evidence="3" id="KW-1185">Reference proteome</keyword>
<evidence type="ECO:0000313" key="2">
    <source>
        <dbReference type="EMBL" id="KDR22985.1"/>
    </source>
</evidence>
<dbReference type="Proteomes" id="UP000027135">
    <property type="component" value="Unassembled WGS sequence"/>
</dbReference>
<dbReference type="InParanoid" id="A0A067RQR3"/>
<dbReference type="GO" id="GO:0016020">
    <property type="term" value="C:membrane"/>
    <property type="evidence" value="ECO:0007669"/>
    <property type="project" value="InterPro"/>
</dbReference>
<dbReference type="AlphaFoldDB" id="A0A067RQR3"/>
<reference evidence="2 3" key="1">
    <citation type="journal article" date="2014" name="Nat. Commun.">
        <title>Molecular traces of alternative social organization in a termite genome.</title>
        <authorList>
            <person name="Terrapon N."/>
            <person name="Li C."/>
            <person name="Robertson H.M."/>
            <person name="Ji L."/>
            <person name="Meng X."/>
            <person name="Booth W."/>
            <person name="Chen Z."/>
            <person name="Childers C.P."/>
            <person name="Glastad K.M."/>
            <person name="Gokhale K."/>
            <person name="Gowin J."/>
            <person name="Gronenberg W."/>
            <person name="Hermansen R.A."/>
            <person name="Hu H."/>
            <person name="Hunt B.G."/>
            <person name="Huylmans A.K."/>
            <person name="Khalil S.M."/>
            <person name="Mitchell R.D."/>
            <person name="Munoz-Torres M.C."/>
            <person name="Mustard J.A."/>
            <person name="Pan H."/>
            <person name="Reese J.T."/>
            <person name="Scharf M.E."/>
            <person name="Sun F."/>
            <person name="Vogel H."/>
            <person name="Xiao J."/>
            <person name="Yang W."/>
            <person name="Yang Z."/>
            <person name="Yang Z."/>
            <person name="Zhou J."/>
            <person name="Zhu J."/>
            <person name="Brent C.S."/>
            <person name="Elsik C.G."/>
            <person name="Goodisman M.A."/>
            <person name="Liberles D.A."/>
            <person name="Roe R.M."/>
            <person name="Vargo E.L."/>
            <person name="Vilcinskas A."/>
            <person name="Wang J."/>
            <person name="Bornberg-Bauer E."/>
            <person name="Korb J."/>
            <person name="Zhang G."/>
            <person name="Liebig J."/>
        </authorList>
    </citation>
    <scope>NUCLEOTIDE SEQUENCE [LARGE SCALE GENOMIC DNA]</scope>
    <source>
        <tissue evidence="2">Whole organism</tissue>
    </source>
</reference>
<protein>
    <submittedName>
        <fullName evidence="2">Phosphatidylinositol N-acetylglucosaminyltransferase subunit Q</fullName>
    </submittedName>
</protein>